<protein>
    <submittedName>
        <fullName evidence="1">Lrp/AsnC family transcriptional regulator</fullName>
    </submittedName>
</protein>
<keyword evidence="2" id="KW-1185">Reference proteome</keyword>
<dbReference type="InterPro" id="IPR036388">
    <property type="entry name" value="WH-like_DNA-bd_sf"/>
</dbReference>
<dbReference type="Proteomes" id="UP000505020">
    <property type="component" value="Chromosome"/>
</dbReference>
<dbReference type="RefSeq" id="WP_173229314.1">
    <property type="nucleotide sequence ID" value="NZ_CP053941.1"/>
</dbReference>
<dbReference type="Pfam" id="PF13412">
    <property type="entry name" value="HTH_24"/>
    <property type="match status" value="1"/>
</dbReference>
<evidence type="ECO:0000313" key="1">
    <source>
        <dbReference type="EMBL" id="QKG92554.1"/>
    </source>
</evidence>
<reference evidence="1 2" key="1">
    <citation type="submission" date="2020-05" db="EMBL/GenBank/DDBJ databases">
        <title>Halorubrum RHB-C sp.nov., an extremely halophilic archaeon isolated from solar salt farm.</title>
        <authorList>
            <person name="Ho H."/>
            <person name="Danganan R.E."/>
            <person name="Dedeles G.R."/>
            <person name="Kim S.-G."/>
        </authorList>
    </citation>
    <scope>NUCLEOTIDE SEQUENCE [LARGE SCALE GENOMIC DNA]</scope>
    <source>
        <strain evidence="1 2">RHB-C</strain>
    </source>
</reference>
<proteinExistence type="predicted"/>
<sequence>MAVSDDTIVVLEQLRRDANRNDEEIAERTELSPAAVDEAREEIHDEGLVDSYAAVVDPAAVGHRESSYHFIGAIDNYDETLRNGVPEFNEWGGSQLAMVGFGNYDMIFRKVSRNEERLDRFAQNLITNPKYPSLRETSTYRINERYRWNGANLEANRYGQTNCGLDEDRREVLSVLQANGRLRNRPGKVAERADIATGEVAEIINELERDGVILGYTAFPDVKSLGWYRGFLGLSNLENSYEGVVDNLLELEPLYAPYIISGTGATWADIGIEFVCRSIEHLDEFTDRIRVGLDARESRTLLSPKVFQNERTVDVSPS</sequence>
<dbReference type="SUPFAM" id="SSF46785">
    <property type="entry name" value="Winged helix' DNA-binding domain"/>
    <property type="match status" value="2"/>
</dbReference>
<dbReference type="PANTHER" id="PTHR43413">
    <property type="entry name" value="TRANSCRIPTIONAL REGULATOR, ASNC FAMILY"/>
    <property type="match status" value="1"/>
</dbReference>
<organism evidence="1 2">
    <name type="scientific">Halorubrum salinarum</name>
    <dbReference type="NCBI Taxonomy" id="2739057"/>
    <lineage>
        <taxon>Archaea</taxon>
        <taxon>Methanobacteriati</taxon>
        <taxon>Methanobacteriota</taxon>
        <taxon>Stenosarchaea group</taxon>
        <taxon>Halobacteria</taxon>
        <taxon>Halobacteriales</taxon>
        <taxon>Haloferacaceae</taxon>
        <taxon>Halorubrum</taxon>
    </lineage>
</organism>
<dbReference type="InterPro" id="IPR050684">
    <property type="entry name" value="HTH-Siroheme_Decarb"/>
</dbReference>
<dbReference type="GeneID" id="55594685"/>
<evidence type="ECO:0000313" key="2">
    <source>
        <dbReference type="Proteomes" id="UP000505020"/>
    </source>
</evidence>
<accession>A0A7D3XYY6</accession>
<dbReference type="InterPro" id="IPR036390">
    <property type="entry name" value="WH_DNA-bd_sf"/>
</dbReference>
<dbReference type="Gene3D" id="1.10.10.10">
    <property type="entry name" value="Winged helix-like DNA-binding domain superfamily/Winged helix DNA-binding domain"/>
    <property type="match status" value="1"/>
</dbReference>
<dbReference type="PANTHER" id="PTHR43413:SF6">
    <property type="entry name" value="REGULATORY PROTEIN ASNC"/>
    <property type="match status" value="1"/>
</dbReference>
<name>A0A7D3XYY6_9EURY</name>
<dbReference type="EMBL" id="CP053941">
    <property type="protein sequence ID" value="QKG92554.1"/>
    <property type="molecule type" value="Genomic_DNA"/>
</dbReference>
<dbReference type="AlphaFoldDB" id="A0A7D3XYY6"/>
<dbReference type="KEGG" id="hsai:HPS36_06745"/>
<gene>
    <name evidence="1" type="ORF">HPS36_06745</name>
</gene>